<keyword evidence="3 10" id="KW-0479">Metal-binding</keyword>
<keyword evidence="6 10" id="KW-0378">Hydrolase</keyword>
<dbReference type="Pfam" id="PF03193">
    <property type="entry name" value="RsgA_GTPase"/>
    <property type="match status" value="1"/>
</dbReference>
<dbReference type="InterPro" id="IPR027417">
    <property type="entry name" value="P-loop_NTPase"/>
</dbReference>
<evidence type="ECO:0000256" key="1">
    <source>
        <dbReference type="ARBA" id="ARBA00022490"/>
    </source>
</evidence>
<feature type="binding site" evidence="10">
    <location>
        <position position="244"/>
    </location>
    <ligand>
        <name>Zn(2+)</name>
        <dbReference type="ChEBI" id="CHEBI:29105"/>
    </ligand>
</feature>
<sequence length="292" mass="32435">MKGIIVKGVGGLYYVKAGNEVYECKARGRFRKDDIKPMVGDRVEIDINGKGEGFIKEILPRSNCMIRPAVANVDQIIVVFSVTNPDPNLLYIDKLLLMCAVNNIEAVICINKVDLDENDLCHYYGDIYAKAGYKVLFTSTKNGKGIDELENVMKDKTSALAGPSGVGKSSLLNAIQPDLNLKTGDVSVKANRGKHTTRHVELLQLKSGGYVLDTPGFGAIDLDFLTRKDVVKNYPEFKAYEGKCRFADCLHILEPGCVVKEALKEGKIGSERYNNYLRIQEEVGMAEERRYD</sequence>
<keyword evidence="9 10" id="KW-0342">GTP-binding</keyword>
<feature type="binding site" evidence="10">
    <location>
        <begin position="162"/>
        <end position="170"/>
    </location>
    <ligand>
        <name>GTP</name>
        <dbReference type="ChEBI" id="CHEBI:37565"/>
    </ligand>
</feature>
<dbReference type="GO" id="GO:0005737">
    <property type="term" value="C:cytoplasm"/>
    <property type="evidence" value="ECO:0007669"/>
    <property type="project" value="UniProtKB-SubCell"/>
</dbReference>
<keyword evidence="4 10" id="KW-0699">rRNA-binding</keyword>
<dbReference type="InterPro" id="IPR031944">
    <property type="entry name" value="RsgA_N"/>
</dbReference>
<name>A0A1M4ZRA2_9THEO</name>
<reference evidence="13 14" key="1">
    <citation type="submission" date="2016-11" db="EMBL/GenBank/DDBJ databases">
        <authorList>
            <person name="Jaros S."/>
            <person name="Januszkiewicz K."/>
            <person name="Wedrychowicz H."/>
        </authorList>
    </citation>
    <scope>NUCLEOTIDE SEQUENCE [LARGE SCALE GENOMIC DNA]</scope>
    <source>
        <strain evidence="13 14">DSM 17918</strain>
    </source>
</reference>
<evidence type="ECO:0000256" key="5">
    <source>
        <dbReference type="ARBA" id="ARBA00022741"/>
    </source>
</evidence>
<comment type="cofactor">
    <cofactor evidence="10">
        <name>Zn(2+)</name>
        <dbReference type="ChEBI" id="CHEBI:29105"/>
    </cofactor>
    <text evidence="10">Binds 1 zinc ion per subunit.</text>
</comment>
<dbReference type="GO" id="GO:0003924">
    <property type="term" value="F:GTPase activity"/>
    <property type="evidence" value="ECO:0007669"/>
    <property type="project" value="UniProtKB-UniRule"/>
</dbReference>
<evidence type="ECO:0000256" key="8">
    <source>
        <dbReference type="ARBA" id="ARBA00022884"/>
    </source>
</evidence>
<dbReference type="RefSeq" id="WP_073343455.1">
    <property type="nucleotide sequence ID" value="NZ_FQVH01000014.1"/>
</dbReference>
<dbReference type="Proteomes" id="UP000184088">
    <property type="component" value="Unassembled WGS sequence"/>
</dbReference>
<dbReference type="SUPFAM" id="SSF50249">
    <property type="entry name" value="Nucleic acid-binding proteins"/>
    <property type="match status" value="1"/>
</dbReference>
<feature type="binding site" evidence="10">
    <location>
        <position position="249"/>
    </location>
    <ligand>
        <name>Zn(2+)</name>
        <dbReference type="ChEBI" id="CHEBI:29105"/>
    </ligand>
</feature>
<feature type="binding site" evidence="10">
    <location>
        <position position="251"/>
    </location>
    <ligand>
        <name>Zn(2+)</name>
        <dbReference type="ChEBI" id="CHEBI:29105"/>
    </ligand>
</feature>
<evidence type="ECO:0000313" key="13">
    <source>
        <dbReference type="EMBL" id="SHF20541.1"/>
    </source>
</evidence>
<evidence type="ECO:0000256" key="4">
    <source>
        <dbReference type="ARBA" id="ARBA00022730"/>
    </source>
</evidence>
<dbReference type="Gene3D" id="3.40.50.300">
    <property type="entry name" value="P-loop containing nucleotide triphosphate hydrolases"/>
    <property type="match status" value="1"/>
</dbReference>
<dbReference type="GO" id="GO:0005525">
    <property type="term" value="F:GTP binding"/>
    <property type="evidence" value="ECO:0007669"/>
    <property type="project" value="UniProtKB-UniRule"/>
</dbReference>
<dbReference type="AlphaFoldDB" id="A0A1M4ZRA2"/>
<keyword evidence="7 10" id="KW-0862">Zinc</keyword>
<dbReference type="CDD" id="cd01854">
    <property type="entry name" value="YjeQ_EngC"/>
    <property type="match status" value="1"/>
</dbReference>
<evidence type="ECO:0000259" key="12">
    <source>
        <dbReference type="PROSITE" id="PS51721"/>
    </source>
</evidence>
<evidence type="ECO:0000259" key="11">
    <source>
        <dbReference type="PROSITE" id="PS50936"/>
    </source>
</evidence>
<keyword evidence="1 10" id="KW-0963">Cytoplasm</keyword>
<evidence type="ECO:0000256" key="7">
    <source>
        <dbReference type="ARBA" id="ARBA00022833"/>
    </source>
</evidence>
<keyword evidence="8 10" id="KW-0694">RNA-binding</keyword>
<dbReference type="InterPro" id="IPR012340">
    <property type="entry name" value="NA-bd_OB-fold"/>
</dbReference>
<dbReference type="PROSITE" id="PS51721">
    <property type="entry name" value="G_CP"/>
    <property type="match status" value="1"/>
</dbReference>
<keyword evidence="2 10" id="KW-0690">Ribosome biogenesis</keyword>
<dbReference type="SUPFAM" id="SSF52540">
    <property type="entry name" value="P-loop containing nucleoside triphosphate hydrolases"/>
    <property type="match status" value="1"/>
</dbReference>
<dbReference type="NCBIfam" id="TIGR00157">
    <property type="entry name" value="ribosome small subunit-dependent GTPase A"/>
    <property type="match status" value="1"/>
</dbReference>
<evidence type="ECO:0000313" key="14">
    <source>
        <dbReference type="Proteomes" id="UP000184088"/>
    </source>
</evidence>
<dbReference type="OrthoDB" id="9809485at2"/>
<dbReference type="STRING" id="1121256.SAMN02746089_01483"/>
<evidence type="ECO:0000256" key="10">
    <source>
        <dbReference type="HAMAP-Rule" id="MF_01820"/>
    </source>
</evidence>
<accession>A0A1M4ZRA2</accession>
<keyword evidence="14" id="KW-1185">Reference proteome</keyword>
<dbReference type="Gene3D" id="2.40.50.140">
    <property type="entry name" value="Nucleic acid-binding proteins"/>
    <property type="match status" value="1"/>
</dbReference>
<feature type="binding site" evidence="10">
    <location>
        <begin position="111"/>
        <end position="114"/>
    </location>
    <ligand>
        <name>GTP</name>
        <dbReference type="ChEBI" id="CHEBI:37565"/>
    </ligand>
</feature>
<gene>
    <name evidence="10" type="primary">rsgA</name>
    <name evidence="13" type="ORF">SAMN02746089_01483</name>
</gene>
<dbReference type="EC" id="3.6.1.-" evidence="10"/>
<comment type="similarity">
    <text evidence="10">Belongs to the TRAFAC class YlqF/YawG GTPase family. RsgA subfamily.</text>
</comment>
<dbReference type="GO" id="GO:0042274">
    <property type="term" value="P:ribosomal small subunit biogenesis"/>
    <property type="evidence" value="ECO:0007669"/>
    <property type="project" value="UniProtKB-UniRule"/>
</dbReference>
<dbReference type="InterPro" id="IPR030378">
    <property type="entry name" value="G_CP_dom"/>
</dbReference>
<dbReference type="PANTHER" id="PTHR32120">
    <property type="entry name" value="SMALL RIBOSOMAL SUBUNIT BIOGENESIS GTPASE RSGA"/>
    <property type="match status" value="1"/>
</dbReference>
<dbReference type="InterPro" id="IPR004881">
    <property type="entry name" value="Ribosome_biogen_GTPase_RsgA"/>
</dbReference>
<dbReference type="PROSITE" id="PS50936">
    <property type="entry name" value="ENGC_GTPASE"/>
    <property type="match status" value="1"/>
</dbReference>
<feature type="binding site" evidence="10">
    <location>
        <position position="257"/>
    </location>
    <ligand>
        <name>Zn(2+)</name>
        <dbReference type="ChEBI" id="CHEBI:29105"/>
    </ligand>
</feature>
<evidence type="ECO:0000256" key="2">
    <source>
        <dbReference type="ARBA" id="ARBA00022517"/>
    </source>
</evidence>
<dbReference type="EMBL" id="FQVH01000014">
    <property type="protein sequence ID" value="SHF20541.1"/>
    <property type="molecule type" value="Genomic_DNA"/>
</dbReference>
<evidence type="ECO:0000256" key="3">
    <source>
        <dbReference type="ARBA" id="ARBA00022723"/>
    </source>
</evidence>
<comment type="subunit">
    <text evidence="10">Monomer. Associates with 30S ribosomal subunit, binds 16S rRNA.</text>
</comment>
<protein>
    <recommendedName>
        <fullName evidence="10">Small ribosomal subunit biogenesis GTPase RsgA</fullName>
        <ecNumber evidence="10">3.6.1.-</ecNumber>
    </recommendedName>
</protein>
<dbReference type="HAMAP" id="MF_01820">
    <property type="entry name" value="GTPase_RsgA"/>
    <property type="match status" value="1"/>
</dbReference>
<dbReference type="InterPro" id="IPR010914">
    <property type="entry name" value="RsgA_GTPase_dom"/>
</dbReference>
<comment type="function">
    <text evidence="10">One of several proteins that assist in the late maturation steps of the functional core of the 30S ribosomal subunit. Helps release RbfA from mature subunits. May play a role in the assembly of ribosomal proteins into the subunit. Circularly permuted GTPase that catalyzes slow GTP hydrolysis, GTPase activity is stimulated by the 30S ribosomal subunit.</text>
</comment>
<feature type="domain" description="EngC GTPase" evidence="11">
    <location>
        <begin position="71"/>
        <end position="218"/>
    </location>
</feature>
<organism evidence="13 14">
    <name type="scientific">Caldanaerobius fijiensis DSM 17918</name>
    <dbReference type="NCBI Taxonomy" id="1121256"/>
    <lineage>
        <taxon>Bacteria</taxon>
        <taxon>Bacillati</taxon>
        <taxon>Bacillota</taxon>
        <taxon>Clostridia</taxon>
        <taxon>Thermoanaerobacterales</taxon>
        <taxon>Thermoanaerobacteraceae</taxon>
        <taxon>Caldanaerobius</taxon>
    </lineage>
</organism>
<dbReference type="Pfam" id="PF16745">
    <property type="entry name" value="RsgA_N"/>
    <property type="match status" value="1"/>
</dbReference>
<evidence type="ECO:0000256" key="9">
    <source>
        <dbReference type="ARBA" id="ARBA00023134"/>
    </source>
</evidence>
<feature type="domain" description="CP-type G" evidence="12">
    <location>
        <begin position="62"/>
        <end position="220"/>
    </location>
</feature>
<dbReference type="PANTHER" id="PTHR32120:SF11">
    <property type="entry name" value="SMALL RIBOSOMAL SUBUNIT BIOGENESIS GTPASE RSGA 1, MITOCHONDRIAL-RELATED"/>
    <property type="match status" value="1"/>
</dbReference>
<dbReference type="Gene3D" id="1.10.40.50">
    <property type="entry name" value="Probable gtpase engc, domain 3"/>
    <property type="match status" value="1"/>
</dbReference>
<proteinExistence type="inferred from homology"/>
<dbReference type="GO" id="GO:0046872">
    <property type="term" value="F:metal ion binding"/>
    <property type="evidence" value="ECO:0007669"/>
    <property type="project" value="UniProtKB-KW"/>
</dbReference>
<dbReference type="GO" id="GO:0019843">
    <property type="term" value="F:rRNA binding"/>
    <property type="evidence" value="ECO:0007669"/>
    <property type="project" value="UniProtKB-KW"/>
</dbReference>
<keyword evidence="5 10" id="KW-0547">Nucleotide-binding</keyword>
<dbReference type="CDD" id="cd04466">
    <property type="entry name" value="S1_YloQ_GTPase"/>
    <property type="match status" value="1"/>
</dbReference>
<comment type="subcellular location">
    <subcellularLocation>
        <location evidence="10">Cytoplasm</location>
    </subcellularLocation>
</comment>
<evidence type="ECO:0000256" key="6">
    <source>
        <dbReference type="ARBA" id="ARBA00022801"/>
    </source>
</evidence>